<sequence>KRVWFYTNGMFMKLPGDSAKDLLQKGDVSGRVGDTDLRGLTFTSHPDRETDQARLDGEIDRIRTSIKERTMELTQLEGGDTRRVAGFQLKGMRAAAGKAEGVEEDGTFRVLWGWAGRGCRLLRRRMLVGLVGRTVKQASVGPKTHTDQRKTSGHLARLMPHCRGPYMKNSETCDQFNVDKICTSIHKCANEVGKEMGPFMAAKMYEESMADELSKQFDVTT</sequence>
<evidence type="ECO:0000313" key="2">
    <source>
        <dbReference type="Proteomes" id="UP000269721"/>
    </source>
</evidence>
<keyword evidence="2" id="KW-1185">Reference proteome</keyword>
<gene>
    <name evidence="1" type="ORF">BDK51DRAFT_28679</name>
</gene>
<dbReference type="EMBL" id="KZ995501">
    <property type="protein sequence ID" value="RKO90549.1"/>
    <property type="molecule type" value="Genomic_DNA"/>
</dbReference>
<protein>
    <submittedName>
        <fullName evidence="1">Uncharacterized protein</fullName>
    </submittedName>
</protein>
<reference evidence="2" key="1">
    <citation type="journal article" date="2018" name="Nat. Microbiol.">
        <title>Leveraging single-cell genomics to expand the fungal tree of life.</title>
        <authorList>
            <person name="Ahrendt S.R."/>
            <person name="Quandt C.A."/>
            <person name="Ciobanu D."/>
            <person name="Clum A."/>
            <person name="Salamov A."/>
            <person name="Andreopoulos B."/>
            <person name="Cheng J.F."/>
            <person name="Woyke T."/>
            <person name="Pelin A."/>
            <person name="Henrissat B."/>
            <person name="Reynolds N.K."/>
            <person name="Benny G.L."/>
            <person name="Smith M.E."/>
            <person name="James T.Y."/>
            <person name="Grigoriev I.V."/>
        </authorList>
    </citation>
    <scope>NUCLEOTIDE SEQUENCE [LARGE SCALE GENOMIC DNA]</scope>
</reference>
<name>A0A4P9WCZ2_9FUNG</name>
<proteinExistence type="predicted"/>
<dbReference type="OrthoDB" id="20282at2759"/>
<dbReference type="Proteomes" id="UP000269721">
    <property type="component" value="Unassembled WGS sequence"/>
</dbReference>
<evidence type="ECO:0000313" key="1">
    <source>
        <dbReference type="EMBL" id="RKO90549.1"/>
    </source>
</evidence>
<accession>A0A4P9WCZ2</accession>
<dbReference type="AlphaFoldDB" id="A0A4P9WCZ2"/>
<organism evidence="1 2">
    <name type="scientific">Blyttiomyces helicus</name>
    <dbReference type="NCBI Taxonomy" id="388810"/>
    <lineage>
        <taxon>Eukaryota</taxon>
        <taxon>Fungi</taxon>
        <taxon>Fungi incertae sedis</taxon>
        <taxon>Chytridiomycota</taxon>
        <taxon>Chytridiomycota incertae sedis</taxon>
        <taxon>Chytridiomycetes</taxon>
        <taxon>Chytridiomycetes incertae sedis</taxon>
        <taxon>Blyttiomyces</taxon>
    </lineage>
</organism>
<feature type="non-terminal residue" evidence="1">
    <location>
        <position position="1"/>
    </location>
</feature>